<name>A0ABW3MIX3_9PSEU</name>
<sequence length="120" mass="12539">ASPSAPTPPCLPQADPNKVSFMGDLCGAVSKFLVPAVSVKPDTSSQAAAVKSLTQQLGAMSKGADDATADLKKVDTTKVPDGQLVIDDMQKAFGQIKATVDQTRQKLTEVDPNNQQATRV</sequence>
<dbReference type="Proteomes" id="UP001597045">
    <property type="component" value="Unassembled WGS sequence"/>
</dbReference>
<organism evidence="1 2">
    <name type="scientific">Kibdelosporangium lantanae</name>
    <dbReference type="NCBI Taxonomy" id="1497396"/>
    <lineage>
        <taxon>Bacteria</taxon>
        <taxon>Bacillati</taxon>
        <taxon>Actinomycetota</taxon>
        <taxon>Actinomycetes</taxon>
        <taxon>Pseudonocardiales</taxon>
        <taxon>Pseudonocardiaceae</taxon>
        <taxon>Kibdelosporangium</taxon>
    </lineage>
</organism>
<proteinExistence type="predicted"/>
<keyword evidence="2" id="KW-1185">Reference proteome</keyword>
<gene>
    <name evidence="1" type="ORF">ACFQ1S_29530</name>
</gene>
<feature type="non-terminal residue" evidence="1">
    <location>
        <position position="1"/>
    </location>
</feature>
<dbReference type="EMBL" id="JBHTIS010002146">
    <property type="protein sequence ID" value="MFD1049385.1"/>
    <property type="molecule type" value="Genomic_DNA"/>
</dbReference>
<accession>A0ABW3MIX3</accession>
<evidence type="ECO:0000313" key="1">
    <source>
        <dbReference type="EMBL" id="MFD1049385.1"/>
    </source>
</evidence>
<protein>
    <submittedName>
        <fullName evidence="1">Uncharacterized protein</fullName>
    </submittedName>
</protein>
<reference evidence="2" key="1">
    <citation type="journal article" date="2019" name="Int. J. Syst. Evol. Microbiol.">
        <title>The Global Catalogue of Microorganisms (GCM) 10K type strain sequencing project: providing services to taxonomists for standard genome sequencing and annotation.</title>
        <authorList>
            <consortium name="The Broad Institute Genomics Platform"/>
            <consortium name="The Broad Institute Genome Sequencing Center for Infectious Disease"/>
            <person name="Wu L."/>
            <person name="Ma J."/>
        </authorList>
    </citation>
    <scope>NUCLEOTIDE SEQUENCE [LARGE SCALE GENOMIC DNA]</scope>
    <source>
        <strain evidence="2">JCM 31486</strain>
    </source>
</reference>
<evidence type="ECO:0000313" key="2">
    <source>
        <dbReference type="Proteomes" id="UP001597045"/>
    </source>
</evidence>
<comment type="caution">
    <text evidence="1">The sequence shown here is derived from an EMBL/GenBank/DDBJ whole genome shotgun (WGS) entry which is preliminary data.</text>
</comment>